<protein>
    <submittedName>
        <fullName evidence="2">AmmeMemoRadiSam system protein B</fullName>
    </submittedName>
</protein>
<proteinExistence type="inferred from homology"/>
<comment type="similarity">
    <text evidence="1">Belongs to the MEMO1 family.</text>
</comment>
<dbReference type="NCBIfam" id="TIGR04336">
    <property type="entry name" value="AmmeMemoSam_B"/>
    <property type="match status" value="1"/>
</dbReference>
<dbReference type="InterPro" id="IPR002737">
    <property type="entry name" value="MEMO1_fam"/>
</dbReference>
<evidence type="ECO:0000256" key="1">
    <source>
        <dbReference type="ARBA" id="ARBA00006315"/>
    </source>
</evidence>
<dbReference type="CDD" id="cd07361">
    <property type="entry name" value="MEMO_like"/>
    <property type="match status" value="1"/>
</dbReference>
<organism evidence="2 3">
    <name type="scientific">Thalassotalea fonticola</name>
    <dbReference type="NCBI Taxonomy" id="3065649"/>
    <lineage>
        <taxon>Bacteria</taxon>
        <taxon>Pseudomonadati</taxon>
        <taxon>Pseudomonadota</taxon>
        <taxon>Gammaproteobacteria</taxon>
        <taxon>Alteromonadales</taxon>
        <taxon>Colwelliaceae</taxon>
        <taxon>Thalassotalea</taxon>
    </lineage>
</organism>
<sequence>MIVREPAVAGSFYFEDPIELADSVKHCIGEFVDAGVHARALIVPHAGYMYSGGVAGAAYRLLANCAQNFNRVVLLGPCHRMALRGLAVASYDAFATPLGEISVDVNACQDLLDKGLVQSSNEAHQHEHSLEVQLPFLQACLRKFTLIPIVVGSCMPDEVYKVINALNVEGTLFLISTDMSHFHTYQQANAIDNFNIVRMLNFDTDLSGEDACGSNVLNGFFKFCDHAKWKIRMVKYENSGDTAGDKDKVVGYASFILY</sequence>
<evidence type="ECO:0000313" key="2">
    <source>
        <dbReference type="EMBL" id="WOH38035.1"/>
    </source>
</evidence>
<dbReference type="EMBL" id="CP136600">
    <property type="protein sequence ID" value="WOH38035.1"/>
    <property type="molecule type" value="Genomic_DNA"/>
</dbReference>
<evidence type="ECO:0000313" key="3">
    <source>
        <dbReference type="Proteomes" id="UP001301442"/>
    </source>
</evidence>
<reference evidence="2 3" key="1">
    <citation type="submission" date="2023-09" db="EMBL/GenBank/DDBJ databases">
        <authorList>
            <person name="Qi X."/>
        </authorList>
    </citation>
    <scope>NUCLEOTIDE SEQUENCE [LARGE SCALE GENOMIC DNA]</scope>
    <source>
        <strain evidence="2 3">S1-1</strain>
    </source>
</reference>
<dbReference type="PANTHER" id="PTHR11060:SF0">
    <property type="entry name" value="PROTEIN MEMO1"/>
    <property type="match status" value="1"/>
</dbReference>
<dbReference type="Gene3D" id="3.40.830.10">
    <property type="entry name" value="LigB-like"/>
    <property type="match status" value="1"/>
</dbReference>
<accession>A0ABZ0GQQ1</accession>
<dbReference type="Pfam" id="PF01875">
    <property type="entry name" value="Memo"/>
    <property type="match status" value="1"/>
</dbReference>
<name>A0ABZ0GQQ1_9GAMM</name>
<dbReference type="Proteomes" id="UP001301442">
    <property type="component" value="Chromosome"/>
</dbReference>
<gene>
    <name evidence="2" type="primary">amrB</name>
    <name evidence="2" type="ORF">RI844_02020</name>
</gene>
<dbReference type="PANTHER" id="PTHR11060">
    <property type="entry name" value="PROTEIN MEMO1"/>
    <property type="match status" value="1"/>
</dbReference>
<keyword evidence="3" id="KW-1185">Reference proteome</keyword>
<dbReference type="RefSeq" id="WP_348396809.1">
    <property type="nucleotide sequence ID" value="NZ_CP136600.1"/>
</dbReference>